<gene>
    <name evidence="1" type="ORF">NH14_003405</name>
</gene>
<organism evidence="1 2">
    <name type="scientific">Paraburkholderia sacchari</name>
    <dbReference type="NCBI Taxonomy" id="159450"/>
    <lineage>
        <taxon>Bacteria</taxon>
        <taxon>Pseudomonadati</taxon>
        <taxon>Pseudomonadota</taxon>
        <taxon>Betaproteobacteria</taxon>
        <taxon>Burkholderiales</taxon>
        <taxon>Burkholderiaceae</taxon>
        <taxon>Paraburkholderia</taxon>
    </lineage>
</organism>
<protein>
    <submittedName>
        <fullName evidence="1">Uncharacterized protein</fullName>
    </submittedName>
</protein>
<dbReference type="EMBL" id="JTDB02000001">
    <property type="protein sequence ID" value="NLP60210.1"/>
    <property type="molecule type" value="Genomic_DNA"/>
</dbReference>
<comment type="caution">
    <text evidence="1">The sequence shown here is derived from an EMBL/GenBank/DDBJ whole genome shotgun (WGS) entry which is preliminary data.</text>
</comment>
<proteinExistence type="predicted"/>
<dbReference type="AlphaFoldDB" id="A0A8T6Z7H6"/>
<keyword evidence="2" id="KW-1185">Reference proteome</keyword>
<reference evidence="1" key="1">
    <citation type="journal article" date="2015" name="Genome Announc.">
        <title>Draft Genome Sequence of the Polyhydroxyalkanoate-Producing Bacterium Burkholderia sacchari LMG 19450 Isolated from Brazilian Sugarcane Plantation Soil.</title>
        <authorList>
            <person name="Alexandrino P.M."/>
            <person name="Mendonca T.T."/>
            <person name="Guaman Bautista L.P."/>
            <person name="Cherix J."/>
            <person name="Lozano-Sakalauskas G.C."/>
            <person name="Fujita A."/>
            <person name="Ramos Filho E."/>
            <person name="Long P."/>
            <person name="Padilla G."/>
            <person name="Taciro M.K."/>
            <person name="Gomez J.G."/>
            <person name="Silva L.F."/>
        </authorList>
    </citation>
    <scope>NUCLEOTIDE SEQUENCE</scope>
    <source>
        <strain evidence="1">LMG 19450</strain>
    </source>
</reference>
<evidence type="ECO:0000313" key="1">
    <source>
        <dbReference type="EMBL" id="NLP60210.1"/>
    </source>
</evidence>
<accession>A0A8T6Z7H6</accession>
<dbReference type="RefSeq" id="WP_162531581.1">
    <property type="nucleotide sequence ID" value="NZ_CADFGF010000002.1"/>
</dbReference>
<sequence length="93" mass="10242">MALHAATTTVNFCDDVKKEGNKERTRFSATRPGCFTMFTRQMMNSGGKVVHADGQSRLQEARVARSAKTKPLACFEATGDIKPITDILVNYDS</sequence>
<evidence type="ECO:0000313" key="2">
    <source>
        <dbReference type="Proteomes" id="UP000030460"/>
    </source>
</evidence>
<dbReference type="Proteomes" id="UP000030460">
    <property type="component" value="Unassembled WGS sequence"/>
</dbReference>
<name>A0A8T6Z7H6_9BURK</name>
<reference evidence="1" key="2">
    <citation type="submission" date="2020-04" db="EMBL/GenBank/DDBJ databases">
        <authorList>
            <person name="Alexandrino P."/>
            <person name="Mendonca T."/>
            <person name="Guaman L."/>
            <person name="Cherix J."/>
            <person name="Lozano-Sakalauskas G."/>
            <person name="Fujita A."/>
            <person name="Filho E.R."/>
            <person name="Long P."/>
            <person name="Padilla G."/>
            <person name="Taciro M.K."/>
            <person name="Gomez J.G."/>
            <person name="Silva L.F."/>
            <person name="Torres M."/>
        </authorList>
    </citation>
    <scope>NUCLEOTIDE SEQUENCE</scope>
    <source>
        <strain evidence="1">LMG 19450</strain>
    </source>
</reference>